<reference evidence="1 2" key="1">
    <citation type="submission" date="2020-08" db="EMBL/GenBank/DDBJ databases">
        <title>Genomic Encyclopedia of Type Strains, Phase IV (KMG-V): Genome sequencing to study the core and pangenomes of soil and plant-associated prokaryotes.</title>
        <authorList>
            <person name="Whitman W."/>
        </authorList>
    </citation>
    <scope>NUCLEOTIDE SEQUENCE [LARGE SCALE GENOMIC DNA]</scope>
    <source>
        <strain evidence="1 2">M8US30</strain>
    </source>
</reference>
<evidence type="ECO:0000313" key="1">
    <source>
        <dbReference type="EMBL" id="MBB5342708.1"/>
    </source>
</evidence>
<proteinExistence type="predicted"/>
<comment type="caution">
    <text evidence="1">The sequence shown here is derived from an EMBL/GenBank/DDBJ whole genome shotgun (WGS) entry which is preliminary data.</text>
</comment>
<dbReference type="AlphaFoldDB" id="A0A7W8N2S8"/>
<protein>
    <submittedName>
        <fullName evidence="1">Uncharacterized protein</fullName>
    </submittedName>
</protein>
<dbReference type="EMBL" id="JACHDZ010000001">
    <property type="protein sequence ID" value="MBB5342708.1"/>
    <property type="molecule type" value="Genomic_DNA"/>
</dbReference>
<sequence>MSEVIRMATSVHEAQWAASGVALAVSSIQISLVSISVDIFPATNPDAKWNSIRSIERRISASTNLRVSISSKAESPFSVRQGKFVSAIWPIVPGEKDIAITFCTDSALTVTPGWDNVTG</sequence>
<evidence type="ECO:0000313" key="2">
    <source>
        <dbReference type="Proteomes" id="UP000569092"/>
    </source>
</evidence>
<dbReference type="Proteomes" id="UP000569092">
    <property type="component" value="Unassembled WGS sequence"/>
</dbReference>
<gene>
    <name evidence="1" type="ORF">HDF10_000658</name>
</gene>
<accession>A0A7W8N2S8</accession>
<name>A0A7W8N2S8_9BACT</name>
<organism evidence="1 2">
    <name type="scientific">Tunturiibacter lichenicola</name>
    <dbReference type="NCBI Taxonomy" id="2051959"/>
    <lineage>
        <taxon>Bacteria</taxon>
        <taxon>Pseudomonadati</taxon>
        <taxon>Acidobacteriota</taxon>
        <taxon>Terriglobia</taxon>
        <taxon>Terriglobales</taxon>
        <taxon>Acidobacteriaceae</taxon>
        <taxon>Tunturiibacter</taxon>
    </lineage>
</organism>